<dbReference type="RefSeq" id="XP_062783154.1">
    <property type="nucleotide sequence ID" value="XM_062927103.1"/>
</dbReference>
<organism evidence="1 2">
    <name type="scientific">Colletotrichum destructivum</name>
    <dbReference type="NCBI Taxonomy" id="34406"/>
    <lineage>
        <taxon>Eukaryota</taxon>
        <taxon>Fungi</taxon>
        <taxon>Dikarya</taxon>
        <taxon>Ascomycota</taxon>
        <taxon>Pezizomycotina</taxon>
        <taxon>Sordariomycetes</taxon>
        <taxon>Hypocreomycetidae</taxon>
        <taxon>Glomerellales</taxon>
        <taxon>Glomerellaceae</taxon>
        <taxon>Colletotrichum</taxon>
        <taxon>Colletotrichum destructivum species complex</taxon>
    </lineage>
</organism>
<keyword evidence="2" id="KW-1185">Reference proteome</keyword>
<proteinExistence type="predicted"/>
<dbReference type="AlphaFoldDB" id="A0AAX4IRU2"/>
<protein>
    <submittedName>
        <fullName evidence="1">Uncharacterized protein</fullName>
    </submittedName>
</protein>
<evidence type="ECO:0000313" key="2">
    <source>
        <dbReference type="Proteomes" id="UP001322277"/>
    </source>
</evidence>
<dbReference type="EMBL" id="CP137311">
    <property type="protein sequence ID" value="WQF85933.1"/>
    <property type="molecule type" value="Genomic_DNA"/>
</dbReference>
<name>A0AAX4IRU2_9PEZI</name>
<dbReference type="GeneID" id="87947447"/>
<dbReference type="KEGG" id="cdet:87947447"/>
<accession>A0AAX4IRU2</accession>
<evidence type="ECO:0000313" key="1">
    <source>
        <dbReference type="EMBL" id="WQF85933.1"/>
    </source>
</evidence>
<dbReference type="Proteomes" id="UP001322277">
    <property type="component" value="Chromosome 7"/>
</dbReference>
<sequence>MKPTREDWLLSVALCKQGQNSPTASTMSETVLSVLCGHDWHWDSRNENIITFGEDGSGKVRLPIASTRSVGSFTLTNCATPHCQLVCRGELNVWIATEFDWKLLAIGTNKQQSDEDKRWWRSGRNVDHRTETVFMLEMTLTKRRIPSLGEADMSRYTINEDILTDDAFKPKRLHITLETGTFGTQFDARQKEKLPETPKFNYRLTFDVSPYPSRDQWKDPDGAPDAMKFWEWTQFCGCQIG</sequence>
<gene>
    <name evidence="1" type="ORF">CDEST_10947</name>
</gene>
<reference evidence="2" key="1">
    <citation type="journal article" date="2023" name="bioRxiv">
        <title>Complete genome of the Medicago anthracnose fungus, Colletotrichum destructivum, reveals a mini-chromosome-like region within a core chromosome.</title>
        <authorList>
            <person name="Lapalu N."/>
            <person name="Simon A."/>
            <person name="Lu A."/>
            <person name="Plaumann P.-L."/>
            <person name="Amselem J."/>
            <person name="Pigne S."/>
            <person name="Auger A."/>
            <person name="Koch C."/>
            <person name="Dallery J.-F."/>
            <person name="O'Connell R.J."/>
        </authorList>
    </citation>
    <scope>NUCLEOTIDE SEQUENCE [LARGE SCALE GENOMIC DNA]</scope>
    <source>
        <strain evidence="2">CBS 520.97</strain>
    </source>
</reference>